<feature type="binding site" evidence="15">
    <location>
        <position position="628"/>
    </location>
    <ligand>
        <name>Mg(2+)</name>
        <dbReference type="ChEBI" id="CHEBI:18420"/>
    </ligand>
</feature>
<evidence type="ECO:0000256" key="3">
    <source>
        <dbReference type="ARBA" id="ARBA00022679"/>
    </source>
</evidence>
<feature type="active site" description="Proton acceptor" evidence="13">
    <location>
        <position position="623"/>
    </location>
</feature>
<feature type="binding site" evidence="14">
    <location>
        <position position="627"/>
    </location>
    <ligand>
        <name>ATP</name>
        <dbReference type="ChEBI" id="CHEBI:30616"/>
    </ligand>
</feature>
<evidence type="ECO:0000256" key="1">
    <source>
        <dbReference type="ARBA" id="ARBA00004167"/>
    </source>
</evidence>
<keyword evidence="14" id="KW-0547">Nucleotide-binding</keyword>
<dbReference type="CDD" id="cd00063">
    <property type="entry name" value="FN3"/>
    <property type="match status" value="1"/>
</dbReference>
<dbReference type="GO" id="GO:0046872">
    <property type="term" value="F:metal ion binding"/>
    <property type="evidence" value="ECO:0007669"/>
    <property type="project" value="UniProtKB-KW"/>
</dbReference>
<dbReference type="PROSITE" id="PS50835">
    <property type="entry name" value="IG_LIKE"/>
    <property type="match status" value="2"/>
</dbReference>
<dbReference type="PROSITE" id="PS50011">
    <property type="entry name" value="PROTEIN_KINASE_DOM"/>
    <property type="match status" value="1"/>
</dbReference>
<keyword evidence="9" id="KW-1015">Disulfide bond</keyword>
<dbReference type="PROSITE" id="PS50853">
    <property type="entry name" value="FN3"/>
    <property type="match status" value="1"/>
</dbReference>
<dbReference type="EMBL" id="CACRXK020004463">
    <property type="protein sequence ID" value="CAB4002831.1"/>
    <property type="molecule type" value="Genomic_DNA"/>
</dbReference>
<protein>
    <recommendedName>
        <fullName evidence="2">receptor protein-tyrosine kinase</fullName>
        <ecNumber evidence="2">2.7.10.1</ecNumber>
    </recommendedName>
</protein>
<evidence type="ECO:0000313" key="17">
    <source>
        <dbReference type="Proteomes" id="UP001152795"/>
    </source>
</evidence>
<keyword evidence="15" id="KW-0460">Magnesium</keyword>
<evidence type="ECO:0000256" key="13">
    <source>
        <dbReference type="PIRSR" id="PIRSR000615-1"/>
    </source>
</evidence>
<dbReference type="Pfam" id="PF00041">
    <property type="entry name" value="fn3"/>
    <property type="match status" value="1"/>
</dbReference>
<dbReference type="Gene3D" id="1.10.510.10">
    <property type="entry name" value="Transferase(Phosphotransferase) domain 1"/>
    <property type="match status" value="1"/>
</dbReference>
<evidence type="ECO:0000256" key="5">
    <source>
        <dbReference type="ARBA" id="ARBA00022737"/>
    </source>
</evidence>
<feature type="binding site" evidence="14">
    <location>
        <position position="518"/>
    </location>
    <ligand>
        <name>ATP</name>
        <dbReference type="ChEBI" id="CHEBI:30616"/>
    </ligand>
</feature>
<dbReference type="InterPro" id="IPR000719">
    <property type="entry name" value="Prot_kinase_dom"/>
</dbReference>
<keyword evidence="6" id="KW-0418">Kinase</keyword>
<evidence type="ECO:0000256" key="4">
    <source>
        <dbReference type="ARBA" id="ARBA00022692"/>
    </source>
</evidence>
<feature type="binding site" evidence="15">
    <location>
        <position position="641"/>
    </location>
    <ligand>
        <name>Mg(2+)</name>
        <dbReference type="ChEBI" id="CHEBI:18420"/>
    </ligand>
</feature>
<dbReference type="PANTHER" id="PTHR24416:SF617">
    <property type="entry name" value="RET ONCOGENE, ISOFORM A"/>
    <property type="match status" value="1"/>
</dbReference>
<dbReference type="InterPro" id="IPR017441">
    <property type="entry name" value="Protein_kinase_ATP_BS"/>
</dbReference>
<sequence>MIPGECLTIFTSPFFLWDFLAPKITNTKFIYDVPDDGSTKTTFSCDATGFPQPKIQWMFHNVTLPIGTTYPVNITDVPNANLTASNDGRLEVMSNNRDGGFGVDVVCFANNTDESNEQNFLVRFLKAPKILSTMFDIAIPTGRRDPVVIPCQTLGYPRPFIEWVFENVRINATSRKLDGTPCLIGQPGFVISSYKVYENGSLLIYNPYCAEQIPYENFTCVASSFLGVDTQSHAFSVGKLMTFPFEIVLVNASQFGNRAGVVAKIESVFKDSTNSLSLRSMNVTFVNVTSGMVRFVLSWLEQRLKQKKYIVTINSKDHVNTAQLARDVRNKLKENGVDVAYFFIDAEPGPATDLSVTDVTEKKISFSWKKPDYFTVEKYQIQTNDGGGSNWVNRAQVSGDKTSSVLDGLESGTKYLIRMESVNNKGTGIPSEHPYFLSIPGVQTTNIYERDNRTFCPFLGGDLQVNLGIDEKEYFSWREIARDSLQMGDALGQGQFGMVVKAMWMNEEGKKPLPVAVKTIKDNATDTDRKELFKELKLMAEISEHPNIVKMIGACSKGGPLWIIVELCEHGNLLNFLRKNRQEISGKTGDFTSSVDPLTRVRIAFDVAKGMHYLEDKKIVHRDLAARNVLLGKSKIAKIADFGLSRDIYEQGTYEKKTGGKLPVKWMAIESLKDQTYDSKSDVWSYGVLFWEIESAGMVPYPGVGGRDVIGFLLNGFRLDKPSETPFEIYEIMKKCWEPSPKVRPHFKEIESELEAYLEERADYLPLMIDEDQGDHEEAYINYIVGIEDDETPNDTNL</sequence>
<evidence type="ECO:0000256" key="10">
    <source>
        <dbReference type="ARBA" id="ARBA00023170"/>
    </source>
</evidence>
<keyword evidence="5" id="KW-0677">Repeat</keyword>
<dbReference type="InterPro" id="IPR036179">
    <property type="entry name" value="Ig-like_dom_sf"/>
</dbReference>
<keyword evidence="17" id="KW-1185">Reference proteome</keyword>
<evidence type="ECO:0000256" key="15">
    <source>
        <dbReference type="PIRSR" id="PIRSR000615-3"/>
    </source>
</evidence>
<dbReference type="InterPro" id="IPR007110">
    <property type="entry name" value="Ig-like_dom"/>
</dbReference>
<dbReference type="PANTHER" id="PTHR24416">
    <property type="entry name" value="TYROSINE-PROTEIN KINASE RECEPTOR"/>
    <property type="match status" value="1"/>
</dbReference>
<organism evidence="16 17">
    <name type="scientific">Paramuricea clavata</name>
    <name type="common">Red gorgonian</name>
    <name type="synonym">Violescent sea-whip</name>
    <dbReference type="NCBI Taxonomy" id="317549"/>
    <lineage>
        <taxon>Eukaryota</taxon>
        <taxon>Metazoa</taxon>
        <taxon>Cnidaria</taxon>
        <taxon>Anthozoa</taxon>
        <taxon>Octocorallia</taxon>
        <taxon>Malacalcyonacea</taxon>
        <taxon>Plexauridae</taxon>
        <taxon>Paramuricea</taxon>
    </lineage>
</organism>
<name>A0A7D9I6J1_PARCT</name>
<dbReference type="GO" id="GO:0007169">
    <property type="term" value="P:cell surface receptor protein tyrosine kinase signaling pathway"/>
    <property type="evidence" value="ECO:0007669"/>
    <property type="project" value="TreeGrafter"/>
</dbReference>
<dbReference type="InterPro" id="IPR001245">
    <property type="entry name" value="Ser-Thr/Tyr_kinase_cat_dom"/>
</dbReference>
<proteinExistence type="predicted"/>
<dbReference type="OrthoDB" id="4062651at2759"/>
<keyword evidence="10 16" id="KW-0675">Receptor</keyword>
<dbReference type="PRINTS" id="PR00109">
    <property type="entry name" value="TYRKINASE"/>
</dbReference>
<gene>
    <name evidence="16" type="ORF">PACLA_8A039358</name>
</gene>
<dbReference type="InterPro" id="IPR013783">
    <property type="entry name" value="Ig-like_fold"/>
</dbReference>
<dbReference type="InterPro" id="IPR011009">
    <property type="entry name" value="Kinase-like_dom_sf"/>
</dbReference>
<evidence type="ECO:0000256" key="9">
    <source>
        <dbReference type="ARBA" id="ARBA00023157"/>
    </source>
</evidence>
<keyword evidence="11" id="KW-0325">Glycoprotein</keyword>
<dbReference type="InterPro" id="IPR020635">
    <property type="entry name" value="Tyr_kinase_cat_dom"/>
</dbReference>
<dbReference type="PROSITE" id="PS00109">
    <property type="entry name" value="PROTEIN_KINASE_TYR"/>
    <property type="match status" value="1"/>
</dbReference>
<dbReference type="CDD" id="cd00096">
    <property type="entry name" value="Ig"/>
    <property type="match status" value="1"/>
</dbReference>
<keyword evidence="8" id="KW-0472">Membrane</keyword>
<comment type="subcellular location">
    <subcellularLocation>
        <location evidence="1">Membrane</location>
        <topology evidence="1">Single-pass membrane protein</topology>
    </subcellularLocation>
</comment>
<evidence type="ECO:0000256" key="14">
    <source>
        <dbReference type="PIRSR" id="PIRSR000615-2"/>
    </source>
</evidence>
<dbReference type="SUPFAM" id="SSF56112">
    <property type="entry name" value="Protein kinase-like (PK-like)"/>
    <property type="match status" value="1"/>
</dbReference>
<accession>A0A7D9I6J1</accession>
<dbReference type="GO" id="GO:0005524">
    <property type="term" value="F:ATP binding"/>
    <property type="evidence" value="ECO:0007669"/>
    <property type="project" value="UniProtKB-UniRule"/>
</dbReference>
<keyword evidence="15" id="KW-0479">Metal-binding</keyword>
<keyword evidence="4" id="KW-0812">Transmembrane</keyword>
<evidence type="ECO:0000256" key="6">
    <source>
        <dbReference type="ARBA" id="ARBA00022777"/>
    </source>
</evidence>
<dbReference type="SMART" id="SM00060">
    <property type="entry name" value="FN3"/>
    <property type="match status" value="1"/>
</dbReference>
<dbReference type="InterPro" id="IPR008266">
    <property type="entry name" value="Tyr_kinase_AS"/>
</dbReference>
<evidence type="ECO:0000256" key="11">
    <source>
        <dbReference type="ARBA" id="ARBA00023180"/>
    </source>
</evidence>
<dbReference type="InterPro" id="IPR036116">
    <property type="entry name" value="FN3_sf"/>
</dbReference>
<dbReference type="Pfam" id="PF07714">
    <property type="entry name" value="PK_Tyr_Ser-Thr"/>
    <property type="match status" value="1"/>
</dbReference>
<dbReference type="AlphaFoldDB" id="A0A7D9I6J1"/>
<dbReference type="GO" id="GO:0004714">
    <property type="term" value="F:transmembrane receptor protein tyrosine kinase activity"/>
    <property type="evidence" value="ECO:0007669"/>
    <property type="project" value="UniProtKB-EC"/>
</dbReference>
<dbReference type="FunFam" id="1.10.510.10:FF:000743">
    <property type="entry name" value="Predicted protein"/>
    <property type="match status" value="1"/>
</dbReference>
<dbReference type="CDD" id="cd00192">
    <property type="entry name" value="PTKc"/>
    <property type="match status" value="1"/>
</dbReference>
<dbReference type="SMART" id="SM00219">
    <property type="entry name" value="TyrKc"/>
    <property type="match status" value="1"/>
</dbReference>
<keyword evidence="7" id="KW-1133">Transmembrane helix</keyword>
<dbReference type="GO" id="GO:0005886">
    <property type="term" value="C:plasma membrane"/>
    <property type="evidence" value="ECO:0007669"/>
    <property type="project" value="TreeGrafter"/>
</dbReference>
<evidence type="ECO:0000256" key="2">
    <source>
        <dbReference type="ARBA" id="ARBA00011902"/>
    </source>
</evidence>
<dbReference type="EC" id="2.7.10.1" evidence="2"/>
<dbReference type="SUPFAM" id="SSF48726">
    <property type="entry name" value="Immunoglobulin"/>
    <property type="match status" value="2"/>
</dbReference>
<dbReference type="PROSITE" id="PS00107">
    <property type="entry name" value="PROTEIN_KINASE_ATP"/>
    <property type="match status" value="1"/>
</dbReference>
<dbReference type="InterPro" id="IPR003961">
    <property type="entry name" value="FN3_dom"/>
</dbReference>
<dbReference type="GO" id="GO:0043235">
    <property type="term" value="C:receptor complex"/>
    <property type="evidence" value="ECO:0007669"/>
    <property type="project" value="TreeGrafter"/>
</dbReference>
<evidence type="ECO:0000256" key="7">
    <source>
        <dbReference type="ARBA" id="ARBA00022989"/>
    </source>
</evidence>
<evidence type="ECO:0000256" key="8">
    <source>
        <dbReference type="ARBA" id="ARBA00023136"/>
    </source>
</evidence>
<dbReference type="Gene3D" id="3.30.200.20">
    <property type="entry name" value="Phosphorylase Kinase, domain 1"/>
    <property type="match status" value="1"/>
</dbReference>
<dbReference type="PIRSF" id="PIRSF000615">
    <property type="entry name" value="TyrPK_CSF1-R"/>
    <property type="match status" value="1"/>
</dbReference>
<evidence type="ECO:0000313" key="16">
    <source>
        <dbReference type="EMBL" id="CAB4002831.1"/>
    </source>
</evidence>
<comment type="caution">
    <text evidence="16">The sequence shown here is derived from an EMBL/GenBank/DDBJ whole genome shotgun (WGS) entry which is preliminary data.</text>
</comment>
<keyword evidence="3" id="KW-0808">Transferase</keyword>
<feature type="binding site" evidence="14">
    <location>
        <begin position="492"/>
        <end position="499"/>
    </location>
    <ligand>
        <name>ATP</name>
        <dbReference type="ChEBI" id="CHEBI:30616"/>
    </ligand>
</feature>
<dbReference type="InterPro" id="IPR050122">
    <property type="entry name" value="RTK"/>
</dbReference>
<evidence type="ECO:0000256" key="12">
    <source>
        <dbReference type="ARBA" id="ARBA00051243"/>
    </source>
</evidence>
<dbReference type="Gene3D" id="2.60.40.10">
    <property type="entry name" value="Immunoglobulins"/>
    <property type="match status" value="3"/>
</dbReference>
<dbReference type="Proteomes" id="UP001152795">
    <property type="component" value="Unassembled WGS sequence"/>
</dbReference>
<comment type="catalytic activity">
    <reaction evidence="12">
        <text>L-tyrosyl-[protein] + ATP = O-phospho-L-tyrosyl-[protein] + ADP + H(+)</text>
        <dbReference type="Rhea" id="RHEA:10596"/>
        <dbReference type="Rhea" id="RHEA-COMP:10136"/>
        <dbReference type="Rhea" id="RHEA-COMP:20101"/>
        <dbReference type="ChEBI" id="CHEBI:15378"/>
        <dbReference type="ChEBI" id="CHEBI:30616"/>
        <dbReference type="ChEBI" id="CHEBI:46858"/>
        <dbReference type="ChEBI" id="CHEBI:61978"/>
        <dbReference type="ChEBI" id="CHEBI:456216"/>
        <dbReference type="EC" id="2.7.10.1"/>
    </reaction>
</comment>
<keyword evidence="14" id="KW-0067">ATP-binding</keyword>
<reference evidence="16" key="1">
    <citation type="submission" date="2020-04" db="EMBL/GenBank/DDBJ databases">
        <authorList>
            <person name="Alioto T."/>
            <person name="Alioto T."/>
            <person name="Gomez Garrido J."/>
        </authorList>
    </citation>
    <scope>NUCLEOTIDE SEQUENCE</scope>
    <source>
        <strain evidence="16">A484AB</strain>
    </source>
</reference>
<dbReference type="SUPFAM" id="SSF49265">
    <property type="entry name" value="Fibronectin type III"/>
    <property type="match status" value="1"/>
</dbReference>